<dbReference type="Proteomes" id="UP000289886">
    <property type="component" value="Unassembled WGS sequence"/>
</dbReference>
<feature type="repeat" description="RCC1" evidence="2">
    <location>
        <begin position="65"/>
        <end position="116"/>
    </location>
</feature>
<feature type="repeat" description="RCC1" evidence="2">
    <location>
        <begin position="169"/>
        <end position="227"/>
    </location>
</feature>
<dbReference type="InterPro" id="IPR051709">
    <property type="entry name" value="Ub-ligase/GTPase-reg"/>
</dbReference>
<organism evidence="5 6">
    <name type="scientific">Acipenser ruthenus</name>
    <name type="common">Sterlet sturgeon</name>
    <dbReference type="NCBI Taxonomy" id="7906"/>
    <lineage>
        <taxon>Eukaryota</taxon>
        <taxon>Metazoa</taxon>
        <taxon>Chordata</taxon>
        <taxon>Craniata</taxon>
        <taxon>Vertebrata</taxon>
        <taxon>Euteleostomi</taxon>
        <taxon>Actinopterygii</taxon>
        <taxon>Chondrostei</taxon>
        <taxon>Acipenseriformes</taxon>
        <taxon>Acipenseridae</taxon>
        <taxon>Acipenser</taxon>
    </lineage>
</organism>
<feature type="domain" description="RCC1-like" evidence="4">
    <location>
        <begin position="13"/>
        <end position="347"/>
    </location>
</feature>
<feature type="region of interest" description="Disordered" evidence="3">
    <location>
        <begin position="298"/>
        <end position="318"/>
    </location>
</feature>
<feature type="region of interest" description="Disordered" evidence="3">
    <location>
        <begin position="391"/>
        <end position="552"/>
    </location>
</feature>
<dbReference type="InterPro" id="IPR058923">
    <property type="entry name" value="RCC1-like_dom"/>
</dbReference>
<dbReference type="InterPro" id="IPR009091">
    <property type="entry name" value="RCC1/BLIP-II"/>
</dbReference>
<feature type="compositionally biased region" description="Acidic residues" evidence="3">
    <location>
        <begin position="393"/>
        <end position="422"/>
    </location>
</feature>
<dbReference type="PRINTS" id="PR00633">
    <property type="entry name" value="RCCNDNSATION"/>
</dbReference>
<reference evidence="5 6" key="1">
    <citation type="submission" date="2019-01" db="EMBL/GenBank/DDBJ databases">
        <title>Draft Genome and Complete Hox-Cluster Characterization of the Sterlet Sturgeon (Acipenser ruthenus).</title>
        <authorList>
            <person name="Wei Q."/>
        </authorList>
    </citation>
    <scope>NUCLEOTIDE SEQUENCE [LARGE SCALE GENOMIC DNA]</scope>
    <source>
        <strain evidence="5">WHYD16114868_AA</strain>
        <tissue evidence="5">Blood</tissue>
    </source>
</reference>
<keyword evidence="6" id="KW-1185">Reference proteome</keyword>
<evidence type="ECO:0000256" key="3">
    <source>
        <dbReference type="SAM" id="MobiDB-lite"/>
    </source>
</evidence>
<dbReference type="PANTHER" id="PTHR45622:SF70">
    <property type="entry name" value="SECRETION-REGULATING GUANINE NUCLEOTIDE EXCHANGE FACTOR"/>
    <property type="match status" value="1"/>
</dbReference>
<feature type="compositionally biased region" description="Acidic residues" evidence="3">
    <location>
        <begin position="429"/>
        <end position="479"/>
    </location>
</feature>
<feature type="repeat" description="RCC1" evidence="2">
    <location>
        <begin position="11"/>
        <end position="64"/>
    </location>
</feature>
<evidence type="ECO:0000313" key="5">
    <source>
        <dbReference type="EMBL" id="RXM34540.1"/>
    </source>
</evidence>
<dbReference type="AlphaFoldDB" id="A0A444UH89"/>
<dbReference type="PANTHER" id="PTHR45622">
    <property type="entry name" value="UBIQUITIN-PROTEIN LIGASE E3A-RELATED"/>
    <property type="match status" value="1"/>
</dbReference>
<protein>
    <submittedName>
        <fullName evidence="5">Secretion-regulating guanine nucleotide exchange factor</fullName>
    </submittedName>
</protein>
<evidence type="ECO:0000256" key="1">
    <source>
        <dbReference type="ARBA" id="ARBA00022737"/>
    </source>
</evidence>
<dbReference type="Gene3D" id="2.130.10.30">
    <property type="entry name" value="Regulator of chromosome condensation 1/beta-lactamase-inhibitor protein II"/>
    <property type="match status" value="2"/>
</dbReference>
<comment type="caution">
    <text evidence="5">The sequence shown here is derived from an EMBL/GenBank/DDBJ whole genome shotgun (WGS) entry which is preliminary data.</text>
</comment>
<dbReference type="PROSITE" id="PS00626">
    <property type="entry name" value="RCC1_2"/>
    <property type="match status" value="2"/>
</dbReference>
<feature type="compositionally biased region" description="Acidic residues" evidence="3">
    <location>
        <begin position="486"/>
        <end position="538"/>
    </location>
</feature>
<dbReference type="EMBL" id="SCEB01214578">
    <property type="protein sequence ID" value="RXM34540.1"/>
    <property type="molecule type" value="Genomic_DNA"/>
</dbReference>
<feature type="repeat" description="RCC1" evidence="2">
    <location>
        <begin position="228"/>
        <end position="280"/>
    </location>
</feature>
<gene>
    <name evidence="5" type="ORF">EOD39_4753</name>
</gene>
<evidence type="ECO:0000259" key="4">
    <source>
        <dbReference type="Pfam" id="PF25390"/>
    </source>
</evidence>
<evidence type="ECO:0000313" key="6">
    <source>
        <dbReference type="Proteomes" id="UP000289886"/>
    </source>
</evidence>
<accession>A0A444UH89</accession>
<proteinExistence type="predicted"/>
<dbReference type="Pfam" id="PF25390">
    <property type="entry name" value="WD40_RLD"/>
    <property type="match status" value="1"/>
</dbReference>
<name>A0A444UH89_ACIRT</name>
<dbReference type="PROSITE" id="PS50012">
    <property type="entry name" value="RCC1_3"/>
    <property type="match status" value="6"/>
</dbReference>
<sequence>MADRSPCSELFCLFTWGANSYGQLGLGHKEDVLQPEGARLGQCLEGGVRTLAGGGGHSAVVTGAGEVLLCGQNNKGQLGLGHTVDALLFTPCAALRGHNVVQVAGGWDFTLILTGDGRVLACGSNAFGQLGVPHHPAGSSVPLPIKSLTEKVVEVAAGLRHALAVTEAGRVYQWGTGMAAQAKRTLQPRPVPAFLVAKQPCQVPVMENVKVRKVAAGACHSVCLTEEGAVFMWGSNKHGQLTSSEPFLCQALRIHPRLFKGAAVSAVWSGWTHVVCRTERGDIFTWGRADYGQLGRKAAANGSGRTEARDLTDGSSTQSATCIPLTVLDLAGASQVSCGSEHNLAVVGTSFAFYPVRPSPPLGSASVSPTHRRLDLRIGISQRDMWEYYSTGVEEEEEKEKEVEEEEEKEKAEEEEEEEEEKEEKKAEEEEEEKAEEEEEEEEENSTENVEEEEEKEKEVEEEEEKEKAEEEEEEEEEKEEKKAEEEEEEKAEEEEEEEEEKKAEEEEEEEEKAEEEEVEEEEEEEEAEEEEEEEEEKEEKKAEEEEEERES</sequence>
<keyword evidence="1" id="KW-0677">Repeat</keyword>
<dbReference type="InterPro" id="IPR000408">
    <property type="entry name" value="Reg_chr_condens"/>
</dbReference>
<dbReference type="SUPFAM" id="SSF50985">
    <property type="entry name" value="RCC1/BLIP-II"/>
    <property type="match status" value="1"/>
</dbReference>
<feature type="repeat" description="RCC1" evidence="2">
    <location>
        <begin position="117"/>
        <end position="168"/>
    </location>
</feature>
<feature type="repeat" description="RCC1" evidence="2">
    <location>
        <begin position="281"/>
        <end position="349"/>
    </location>
</feature>
<evidence type="ECO:0000256" key="2">
    <source>
        <dbReference type="PROSITE-ProRule" id="PRU00235"/>
    </source>
</evidence>